<gene>
    <name evidence="1" type="ORF">MNBD_ALPHA03-1266</name>
</gene>
<dbReference type="AlphaFoldDB" id="A0A3B1B1H4"/>
<dbReference type="Gene3D" id="3.30.420.240">
    <property type="match status" value="1"/>
</dbReference>
<name>A0A3B1B1H4_9ZZZZ</name>
<reference evidence="1" key="1">
    <citation type="submission" date="2018-06" db="EMBL/GenBank/DDBJ databases">
        <authorList>
            <person name="Zhirakovskaya E."/>
        </authorList>
    </citation>
    <scope>NUCLEOTIDE SEQUENCE</scope>
</reference>
<dbReference type="InterPro" id="IPR027417">
    <property type="entry name" value="P-loop_NTPase"/>
</dbReference>
<dbReference type="Gene3D" id="3.40.50.300">
    <property type="entry name" value="P-loop containing nucleotide triphosphate hydrolases"/>
    <property type="match status" value="1"/>
</dbReference>
<accession>A0A3B1B1H4</accession>
<sequence>MTKMSDKEREIRVRARDDFEYFSRKCLKIRTKAGTIEPLILNRSQTYLHEIIEKQYTETGKVRVIILKGRQQGCSTYAEGRLYWKTSHQKGVKAFILTHEEDATKNLFDMAQRYHENNNPLLKPHTGADNYKELVFDKLDSGYKVGTAKTKGRGRSSTIQYFHGSEVAFWPHAEEHAKGIMQAIPDGLGTEVMLESTANGLNNYFHQQWKKAESGETEYIPIFIPWFWQDEYRRAVDDRFTTTEEEDRLSEYYGLDVEQLSWRRNKIADLSVSGADGEASFKQEYPCNAAEAFQMTGKLGLITPQVAVRARNNTVNGNGPLVIGVDPSRGGDRFSVVKRQGRKMYDLQSWIGDEVDKLGKQVSICKKLLDTECPEAGKVPDMMFIDAGGGADLVDRLEELGYGDRVKAIAFGSSPLDDERYNNRRSEMWGEMNLWLRDENREAEIPDEDSLQADLCASLYRRDSDDRIVLLSKDKIKAELGYSPDEGDAGALTFSEPIQVKAVRRHQTANTGEQSWMGT</sequence>
<proteinExistence type="predicted"/>
<dbReference type="EMBL" id="UOFW01000228">
    <property type="protein sequence ID" value="VAX07941.1"/>
    <property type="molecule type" value="Genomic_DNA"/>
</dbReference>
<evidence type="ECO:0000313" key="1">
    <source>
        <dbReference type="EMBL" id="VAX07941.1"/>
    </source>
</evidence>
<organism evidence="1">
    <name type="scientific">hydrothermal vent metagenome</name>
    <dbReference type="NCBI Taxonomy" id="652676"/>
    <lineage>
        <taxon>unclassified sequences</taxon>
        <taxon>metagenomes</taxon>
        <taxon>ecological metagenomes</taxon>
    </lineage>
</organism>
<protein>
    <recommendedName>
        <fullName evidence="2">Terminase large subunit gp17-like C-terminal domain-containing protein</fullName>
    </recommendedName>
</protein>
<evidence type="ECO:0008006" key="2">
    <source>
        <dbReference type="Google" id="ProtNLM"/>
    </source>
</evidence>